<dbReference type="PROSITE" id="PS51257">
    <property type="entry name" value="PROKAR_LIPOPROTEIN"/>
    <property type="match status" value="1"/>
</dbReference>
<dbReference type="Gene3D" id="3.10.350.10">
    <property type="entry name" value="LysM domain"/>
    <property type="match status" value="1"/>
</dbReference>
<feature type="chain" id="PRO_5038411253" description="LysM domain-containing protein" evidence="2">
    <location>
        <begin position="22"/>
        <end position="113"/>
    </location>
</feature>
<feature type="region of interest" description="Disordered" evidence="1">
    <location>
        <begin position="54"/>
        <end position="79"/>
    </location>
</feature>
<reference evidence="4" key="1">
    <citation type="submission" date="2020-07" db="EMBL/GenBank/DDBJ databases">
        <title>Huge and variable diversity of episymbiotic CPR bacteria and DPANN archaea in groundwater ecosystems.</title>
        <authorList>
            <person name="He C.Y."/>
            <person name="Keren R."/>
            <person name="Whittaker M."/>
            <person name="Farag I.F."/>
            <person name="Doudna J."/>
            <person name="Cate J.H.D."/>
            <person name="Banfield J.F."/>
        </authorList>
    </citation>
    <scope>NUCLEOTIDE SEQUENCE</scope>
    <source>
        <strain evidence="4">NC_groundwater_1664_Pr3_B-0.1um_52_9</strain>
    </source>
</reference>
<dbReference type="InterPro" id="IPR018392">
    <property type="entry name" value="LysM"/>
</dbReference>
<organism evidence="4 5">
    <name type="scientific">Desulfomonile tiedjei</name>
    <dbReference type="NCBI Taxonomy" id="2358"/>
    <lineage>
        <taxon>Bacteria</taxon>
        <taxon>Pseudomonadati</taxon>
        <taxon>Thermodesulfobacteriota</taxon>
        <taxon>Desulfomonilia</taxon>
        <taxon>Desulfomonilales</taxon>
        <taxon>Desulfomonilaceae</taxon>
        <taxon>Desulfomonile</taxon>
    </lineage>
</organism>
<feature type="compositionally biased region" description="Basic and acidic residues" evidence="1">
    <location>
        <begin position="54"/>
        <end position="66"/>
    </location>
</feature>
<dbReference type="CDD" id="cd00118">
    <property type="entry name" value="LysM"/>
    <property type="match status" value="1"/>
</dbReference>
<protein>
    <recommendedName>
        <fullName evidence="3">LysM domain-containing protein</fullName>
    </recommendedName>
</protein>
<proteinExistence type="predicted"/>
<dbReference type="InterPro" id="IPR036779">
    <property type="entry name" value="LysM_dom_sf"/>
</dbReference>
<accession>A0A9D6UYZ6</accession>
<evidence type="ECO:0000256" key="2">
    <source>
        <dbReference type="SAM" id="SignalP"/>
    </source>
</evidence>
<dbReference type="EMBL" id="JACRDE010000094">
    <property type="protein sequence ID" value="MBI5248464.1"/>
    <property type="molecule type" value="Genomic_DNA"/>
</dbReference>
<gene>
    <name evidence="4" type="ORF">HY912_03120</name>
</gene>
<feature type="signal peptide" evidence="2">
    <location>
        <begin position="1"/>
        <end position="21"/>
    </location>
</feature>
<sequence>MKRRFICFCVILVLGFMTGCAYLQKKDEPPPLPPVETKVKPPFKLKAEHFKEFPWSELGEPRKDEPEPNAETYTVKDGDTLEGIAEEKMGTRSLAGRLAEYNAISGTTGAPGD</sequence>
<evidence type="ECO:0000256" key="1">
    <source>
        <dbReference type="SAM" id="MobiDB-lite"/>
    </source>
</evidence>
<feature type="non-terminal residue" evidence="4">
    <location>
        <position position="113"/>
    </location>
</feature>
<evidence type="ECO:0000313" key="4">
    <source>
        <dbReference type="EMBL" id="MBI5248464.1"/>
    </source>
</evidence>
<evidence type="ECO:0000313" key="5">
    <source>
        <dbReference type="Proteomes" id="UP000807825"/>
    </source>
</evidence>
<feature type="domain" description="LysM" evidence="3">
    <location>
        <begin position="71"/>
        <end position="113"/>
    </location>
</feature>
<dbReference type="AlphaFoldDB" id="A0A9D6UYZ6"/>
<name>A0A9D6UYZ6_9BACT</name>
<evidence type="ECO:0000259" key="3">
    <source>
        <dbReference type="PROSITE" id="PS51782"/>
    </source>
</evidence>
<dbReference type="PROSITE" id="PS51782">
    <property type="entry name" value="LYSM"/>
    <property type="match status" value="1"/>
</dbReference>
<dbReference type="Proteomes" id="UP000807825">
    <property type="component" value="Unassembled WGS sequence"/>
</dbReference>
<keyword evidence="2" id="KW-0732">Signal</keyword>
<comment type="caution">
    <text evidence="4">The sequence shown here is derived from an EMBL/GenBank/DDBJ whole genome shotgun (WGS) entry which is preliminary data.</text>
</comment>